<proteinExistence type="predicted"/>
<sequence length="60" mass="7144">MTQKRSKYSTYFQVLDTGYLKCLIEDCASPKREEITRQLDGGTNTMRNHLRSHHKEHFDK</sequence>
<name>A0A1I7Z4A9_9BILA</name>
<protein>
    <submittedName>
        <fullName evidence="3">BED-type domain-containing protein</fullName>
    </submittedName>
</protein>
<accession>A0A1I7Z4A9</accession>
<feature type="compositionally biased region" description="Basic residues" evidence="1">
    <location>
        <begin position="48"/>
        <end position="60"/>
    </location>
</feature>
<dbReference type="WBParaSite" id="L893_g22711.t1">
    <property type="protein sequence ID" value="L893_g22711.t1"/>
    <property type="gene ID" value="L893_g22711"/>
</dbReference>
<dbReference type="AlphaFoldDB" id="A0A1I7Z4A9"/>
<evidence type="ECO:0000313" key="3">
    <source>
        <dbReference type="WBParaSite" id="L893_g22711.t1"/>
    </source>
</evidence>
<evidence type="ECO:0000313" key="2">
    <source>
        <dbReference type="Proteomes" id="UP000095287"/>
    </source>
</evidence>
<organism evidence="2 3">
    <name type="scientific">Steinernema glaseri</name>
    <dbReference type="NCBI Taxonomy" id="37863"/>
    <lineage>
        <taxon>Eukaryota</taxon>
        <taxon>Metazoa</taxon>
        <taxon>Ecdysozoa</taxon>
        <taxon>Nematoda</taxon>
        <taxon>Chromadorea</taxon>
        <taxon>Rhabditida</taxon>
        <taxon>Tylenchina</taxon>
        <taxon>Panagrolaimomorpha</taxon>
        <taxon>Strongyloidoidea</taxon>
        <taxon>Steinernematidae</taxon>
        <taxon>Steinernema</taxon>
    </lineage>
</organism>
<reference evidence="3" key="1">
    <citation type="submission" date="2016-11" db="UniProtKB">
        <authorList>
            <consortium name="WormBaseParasite"/>
        </authorList>
    </citation>
    <scope>IDENTIFICATION</scope>
</reference>
<feature type="region of interest" description="Disordered" evidence="1">
    <location>
        <begin position="38"/>
        <end position="60"/>
    </location>
</feature>
<keyword evidence="2" id="KW-1185">Reference proteome</keyword>
<evidence type="ECO:0000256" key="1">
    <source>
        <dbReference type="SAM" id="MobiDB-lite"/>
    </source>
</evidence>
<dbReference type="Proteomes" id="UP000095287">
    <property type="component" value="Unplaced"/>
</dbReference>